<feature type="transmembrane region" description="Helical" evidence="10">
    <location>
        <begin position="226"/>
        <end position="248"/>
    </location>
</feature>
<proteinExistence type="inferred from homology"/>
<evidence type="ECO:0000256" key="8">
    <source>
        <dbReference type="ARBA" id="ARBA00060041"/>
    </source>
</evidence>
<feature type="transmembrane region" description="Helical" evidence="10">
    <location>
        <begin position="90"/>
        <end position="111"/>
    </location>
</feature>
<feature type="transmembrane region" description="Helical" evidence="10">
    <location>
        <begin position="123"/>
        <end position="142"/>
    </location>
</feature>
<keyword evidence="6 10" id="KW-1133">Transmembrane helix</keyword>
<evidence type="ECO:0000313" key="12">
    <source>
        <dbReference type="Proteomes" id="UP001233360"/>
    </source>
</evidence>
<evidence type="ECO:0000256" key="6">
    <source>
        <dbReference type="ARBA" id="ARBA00022989"/>
    </source>
</evidence>
<keyword evidence="7 10" id="KW-0472">Membrane</keyword>
<feature type="transmembrane region" description="Helical" evidence="10">
    <location>
        <begin position="406"/>
        <end position="426"/>
    </location>
</feature>
<keyword evidence="5" id="KW-0573">Peptidoglycan synthesis</keyword>
<feature type="transmembrane region" description="Helical" evidence="10">
    <location>
        <begin position="260"/>
        <end position="281"/>
    </location>
</feature>
<organism evidence="11 12">
    <name type="scientific">Acinetobacter baylyi</name>
    <dbReference type="NCBI Taxonomy" id="202950"/>
    <lineage>
        <taxon>Bacteria</taxon>
        <taxon>Pseudomonadati</taxon>
        <taxon>Pseudomonadota</taxon>
        <taxon>Gammaproteobacteria</taxon>
        <taxon>Moraxellales</taxon>
        <taxon>Moraxellaceae</taxon>
        <taxon>Acinetobacter</taxon>
    </lineage>
</organism>
<dbReference type="RefSeq" id="WP_307003682.1">
    <property type="nucleotide sequence ID" value="NZ_JAUTBK010000002.1"/>
</dbReference>
<comment type="caution">
    <text evidence="11">The sequence shown here is derived from an EMBL/GenBank/DDBJ whole genome shotgun (WGS) entry which is preliminary data.</text>
</comment>
<comment type="similarity">
    <text evidence="9">Belongs to the MurJ/MviN family.</text>
</comment>
<dbReference type="PANTHER" id="PTHR47019">
    <property type="entry name" value="LIPID II FLIPPASE MURJ"/>
    <property type="match status" value="1"/>
</dbReference>
<feature type="transmembrane region" description="Helical" evidence="10">
    <location>
        <begin position="178"/>
        <end position="200"/>
    </location>
</feature>
<evidence type="ECO:0000256" key="4">
    <source>
        <dbReference type="ARBA" id="ARBA00022960"/>
    </source>
</evidence>
<feature type="transmembrane region" description="Helical" evidence="10">
    <location>
        <begin position="374"/>
        <end position="394"/>
    </location>
</feature>
<keyword evidence="3 10" id="KW-0812">Transmembrane</keyword>
<dbReference type="InterPro" id="IPR051050">
    <property type="entry name" value="Lipid_II_flippase_MurJ/MviN"/>
</dbReference>
<keyword evidence="4" id="KW-0133">Cell shape</keyword>
<dbReference type="InterPro" id="IPR004268">
    <property type="entry name" value="MurJ"/>
</dbReference>
<evidence type="ECO:0000256" key="3">
    <source>
        <dbReference type="ARBA" id="ARBA00022692"/>
    </source>
</evidence>
<dbReference type="Pfam" id="PF03023">
    <property type="entry name" value="MurJ"/>
    <property type="match status" value="1"/>
</dbReference>
<reference evidence="11 12" key="1">
    <citation type="submission" date="2023-07" db="EMBL/GenBank/DDBJ databases">
        <title>Functional and genomic diversity of the sorghum phyllosphere microbiome.</title>
        <authorList>
            <person name="Shade A."/>
        </authorList>
    </citation>
    <scope>NUCLEOTIDE SEQUENCE [LARGE SCALE GENOMIC DNA]</scope>
    <source>
        <strain evidence="11 12">SORGH_AS_0887</strain>
    </source>
</reference>
<dbReference type="EMBL" id="JAUTBK010000002">
    <property type="protein sequence ID" value="MDQ1209279.1"/>
    <property type="molecule type" value="Genomic_DNA"/>
</dbReference>
<feature type="transmembrane region" description="Helical" evidence="10">
    <location>
        <begin position="45"/>
        <end position="70"/>
    </location>
</feature>
<feature type="transmembrane region" description="Helical" evidence="10">
    <location>
        <begin position="302"/>
        <end position="321"/>
    </location>
</feature>
<comment type="subcellular location">
    <subcellularLocation>
        <location evidence="1">Cell membrane</location>
        <topology evidence="1">Multi-pass membrane protein</topology>
    </subcellularLocation>
</comment>
<sequence length="431" mass="48556">MYKKLLSSSVLVLLIGIGVSALGFIKEMLVAYHFGTSAAIDVFYLALSVPLYLVSLYGSSINATIMPAYLQAKAQERHRQFFSELMGLNLLFLLALSFICLVYSTCLQPFFLHGSAAQNQQVLWIGLLLCPMIVLQGLTSYFDSILNAEKRNLINNLFSLGIPLGTIILLGFNQVPGALLLTLGWYFGFLLRFSGQYVILKRQIGFCWQAPKRIFFKKYQKLIQDFFWIVFSSAILGLLPVISNYLAGYLGAGQVASLNYATKLISTGLMLVGIIINSVLFPHIAEQIVKDQAHGIREGMRLAAASLLIFGFIMIPLYYYVEPIVALVFERGRFTADSTHQVAYILKYLLLYIPFYVPCILLSRLVVSLGISRIFVWGNLISLVLFFMAGWYLMVYLQLGIQSLGWALMLVYLVSALYLLMNIMLYRKRTQ</sequence>
<feature type="transmembrane region" description="Helical" evidence="10">
    <location>
        <begin position="341"/>
        <end position="362"/>
    </location>
</feature>
<evidence type="ECO:0000256" key="9">
    <source>
        <dbReference type="ARBA" id="ARBA00061532"/>
    </source>
</evidence>
<evidence type="ECO:0000256" key="10">
    <source>
        <dbReference type="SAM" id="Phobius"/>
    </source>
</evidence>
<protein>
    <submittedName>
        <fullName evidence="11">Peptidoglycan lipid II flippase</fullName>
    </submittedName>
</protein>
<evidence type="ECO:0000256" key="1">
    <source>
        <dbReference type="ARBA" id="ARBA00004651"/>
    </source>
</evidence>
<keyword evidence="12" id="KW-1185">Reference proteome</keyword>
<accession>A0ABU0UXK2</accession>
<name>A0ABU0UXK2_ACIBI</name>
<dbReference type="PANTHER" id="PTHR47019:SF1">
    <property type="entry name" value="LIPID II FLIPPASE MURJ"/>
    <property type="match status" value="1"/>
</dbReference>
<evidence type="ECO:0000256" key="7">
    <source>
        <dbReference type="ARBA" id="ARBA00023136"/>
    </source>
</evidence>
<evidence type="ECO:0000256" key="5">
    <source>
        <dbReference type="ARBA" id="ARBA00022984"/>
    </source>
</evidence>
<gene>
    <name evidence="11" type="ORF">QE380_002202</name>
</gene>
<dbReference type="Proteomes" id="UP001233360">
    <property type="component" value="Unassembled WGS sequence"/>
</dbReference>
<dbReference type="PRINTS" id="PR01806">
    <property type="entry name" value="VIRFACTRMVIN"/>
</dbReference>
<evidence type="ECO:0000313" key="11">
    <source>
        <dbReference type="EMBL" id="MDQ1209279.1"/>
    </source>
</evidence>
<evidence type="ECO:0000256" key="2">
    <source>
        <dbReference type="ARBA" id="ARBA00022475"/>
    </source>
</evidence>
<feature type="transmembrane region" description="Helical" evidence="10">
    <location>
        <begin position="154"/>
        <end position="172"/>
    </location>
</feature>
<comment type="function">
    <text evidence="8">Involved in peptidoglycan biosynthesis. Transports lipid-linked peptidoglycan precursors from the inner to the outer leaflet of the cytoplasmic membrane.</text>
</comment>
<keyword evidence="2" id="KW-1003">Cell membrane</keyword>